<protein>
    <submittedName>
        <fullName evidence="1">Uncharacterized protein</fullName>
    </submittedName>
</protein>
<dbReference type="EMBL" id="JBHSWG010000001">
    <property type="protein sequence ID" value="MFC6759152.1"/>
    <property type="molecule type" value="Genomic_DNA"/>
</dbReference>
<sequence length="371" mass="40317">MTWVTFWVSGFVSGGCDDDFESPDDELTLAGTNVSILFNDTSVSPAPLNDWRININDNDPTGDSYFAITDVTGGQQPFRIMAGAPGNGFILDDTGHVGLGTQFPMRDLHLTATDSPGIRLEQTAGGPGAQIWDVVANESNFLIVDVTHTKIPYVIEADAPNDSLIITDTGRVGFGVAAPEEQLHIRSNAPDTDAFALFDANGSGSDAAFRLRQNGLIPTTWEFRNQQDSGRLNVGIAGGNTPFKIDDQADNNLLRLGSNTETNVVRITGRLLVNDVALSVPDYVFKDDYVLRPLSEVKAFIDQNSHLPEVPSEKDIADGGVDMTGMQMALLKKVEELTLYTLQQEDAITAQKQENSDLRDRLARVEALLTE</sequence>
<reference evidence="2" key="1">
    <citation type="journal article" date="2019" name="Int. J. Syst. Evol. Microbiol.">
        <title>The Global Catalogue of Microorganisms (GCM) 10K type strain sequencing project: providing services to taxonomists for standard genome sequencing and annotation.</title>
        <authorList>
            <consortium name="The Broad Institute Genomics Platform"/>
            <consortium name="The Broad Institute Genome Sequencing Center for Infectious Disease"/>
            <person name="Wu L."/>
            <person name="Ma J."/>
        </authorList>
    </citation>
    <scope>NUCLEOTIDE SEQUENCE [LARGE SCALE GENOMIC DNA]</scope>
    <source>
        <strain evidence="2">CCUG 66188</strain>
    </source>
</reference>
<name>A0ABW2B0M9_9RHOB</name>
<dbReference type="Proteomes" id="UP001596353">
    <property type="component" value="Unassembled WGS sequence"/>
</dbReference>
<evidence type="ECO:0000313" key="1">
    <source>
        <dbReference type="EMBL" id="MFC6759152.1"/>
    </source>
</evidence>
<accession>A0ABW2B0M9</accession>
<keyword evidence="2" id="KW-1185">Reference proteome</keyword>
<evidence type="ECO:0000313" key="2">
    <source>
        <dbReference type="Proteomes" id="UP001596353"/>
    </source>
</evidence>
<proteinExistence type="predicted"/>
<organism evidence="1 2">
    <name type="scientific">Sulfitobacter porphyrae</name>
    <dbReference type="NCBI Taxonomy" id="1246864"/>
    <lineage>
        <taxon>Bacteria</taxon>
        <taxon>Pseudomonadati</taxon>
        <taxon>Pseudomonadota</taxon>
        <taxon>Alphaproteobacteria</taxon>
        <taxon>Rhodobacterales</taxon>
        <taxon>Roseobacteraceae</taxon>
        <taxon>Sulfitobacter</taxon>
    </lineage>
</organism>
<gene>
    <name evidence="1" type="ORF">ACFQFQ_06025</name>
</gene>
<comment type="caution">
    <text evidence="1">The sequence shown here is derived from an EMBL/GenBank/DDBJ whole genome shotgun (WGS) entry which is preliminary data.</text>
</comment>